<dbReference type="STRING" id="1666911.HLUCCA11_02080"/>
<accession>A0A0N8KNR1</accession>
<dbReference type="PATRIC" id="fig|1666911.3.peg.1646"/>
<dbReference type="Proteomes" id="UP000050465">
    <property type="component" value="Unassembled WGS sequence"/>
</dbReference>
<dbReference type="AlphaFoldDB" id="A0A0N8KNR1"/>
<evidence type="ECO:0000313" key="2">
    <source>
        <dbReference type="Proteomes" id="UP000050465"/>
    </source>
</evidence>
<reference evidence="1 2" key="1">
    <citation type="submission" date="2015-09" db="EMBL/GenBank/DDBJ databases">
        <title>Identification and resolution of microdiversity through metagenomic sequencing of parallel consortia.</title>
        <authorList>
            <person name="Nelson W.C."/>
            <person name="Romine M.F."/>
            <person name="Lindemann S.R."/>
        </authorList>
    </citation>
    <scope>NUCLEOTIDE SEQUENCE [LARGE SCALE GENOMIC DNA]</scope>
    <source>
        <strain evidence="1">Ana</strain>
    </source>
</reference>
<proteinExistence type="predicted"/>
<comment type="caution">
    <text evidence="1">The sequence shown here is derived from an EMBL/GenBank/DDBJ whole genome shotgun (WGS) entry which is preliminary data.</text>
</comment>
<name>A0A0N8KNR1_9CYAN</name>
<dbReference type="InterPro" id="IPR049598">
    <property type="entry name" value="HetP-like"/>
</dbReference>
<dbReference type="NCBIfam" id="NF037966">
    <property type="entry name" value="HetP_family"/>
    <property type="match status" value="1"/>
</dbReference>
<protein>
    <submittedName>
        <fullName evidence="1">Uncharacterized protein</fullName>
    </submittedName>
</protein>
<organism evidence="1 2">
    <name type="scientific">Phormidesmis priestleyi Ana</name>
    <dbReference type="NCBI Taxonomy" id="1666911"/>
    <lineage>
        <taxon>Bacteria</taxon>
        <taxon>Bacillati</taxon>
        <taxon>Cyanobacteriota</taxon>
        <taxon>Cyanophyceae</taxon>
        <taxon>Leptolyngbyales</taxon>
        <taxon>Leptolyngbyaceae</taxon>
        <taxon>Phormidesmis</taxon>
    </lineage>
</organism>
<dbReference type="EMBL" id="LJZR01000002">
    <property type="protein sequence ID" value="KPQ37242.1"/>
    <property type="molecule type" value="Genomic_DNA"/>
</dbReference>
<gene>
    <name evidence="1" type="ORF">HLUCCA11_02080</name>
</gene>
<evidence type="ECO:0000313" key="1">
    <source>
        <dbReference type="EMBL" id="KPQ37242.1"/>
    </source>
</evidence>
<sequence>MFANYIQPSSRVISEAKMQEIIDFILQGKYSSACVLLLEETGHEPLHYIPYRTYNRLQKQRLQEVKSHNAAVIPSSPPVTPLKKRIADLDYIESLADHPSSPISGGNARWSFKPVKTNCQNGNFDAIAADILSSVPRHTPAEENCKWISIILTI</sequence>